<evidence type="ECO:0000256" key="1">
    <source>
        <dbReference type="SAM" id="MobiDB-lite"/>
    </source>
</evidence>
<reference evidence="2" key="2">
    <citation type="submission" date="2024-07" db="EMBL/GenBank/DDBJ databases">
        <title>Streptomyces haneummycinica sp. nov., a new antibiotic-producing actinobacterium isolated from marine sediment.</title>
        <authorList>
            <person name="Uemura M."/>
            <person name="Hamada M."/>
            <person name="Hirano S."/>
            <person name="Kobayashi K."/>
            <person name="Ohshiro T."/>
            <person name="Kobayashi T."/>
            <person name="Terahara T."/>
        </authorList>
    </citation>
    <scope>NUCLEOTIDE SEQUENCE</scope>
    <source>
        <strain evidence="2">KM77-8</strain>
    </source>
</reference>
<accession>A0AAT9HCQ0</accession>
<organism evidence="2">
    <name type="scientific">Streptomyces haneummycinicus</name>
    <dbReference type="NCBI Taxonomy" id="3074435"/>
    <lineage>
        <taxon>Bacteria</taxon>
        <taxon>Bacillati</taxon>
        <taxon>Actinomycetota</taxon>
        <taxon>Actinomycetes</taxon>
        <taxon>Kitasatosporales</taxon>
        <taxon>Streptomycetaceae</taxon>
        <taxon>Streptomyces</taxon>
    </lineage>
</organism>
<dbReference type="EMBL" id="AP035768">
    <property type="protein sequence ID" value="BFO15182.1"/>
    <property type="molecule type" value="Genomic_DNA"/>
</dbReference>
<dbReference type="AlphaFoldDB" id="A0AAT9HCQ0"/>
<feature type="region of interest" description="Disordered" evidence="1">
    <location>
        <begin position="1"/>
        <end position="44"/>
    </location>
</feature>
<gene>
    <name evidence="2" type="ORF">SHKM778_15700</name>
</gene>
<name>A0AAT9HCQ0_9ACTN</name>
<evidence type="ECO:0000313" key="2">
    <source>
        <dbReference type="EMBL" id="BFO15182.1"/>
    </source>
</evidence>
<reference evidence="2" key="1">
    <citation type="submission" date="2024-06" db="EMBL/GenBank/DDBJ databases">
        <authorList>
            <consortium name="consrtm"/>
            <person name="Uemura M."/>
            <person name="Terahara T."/>
        </authorList>
    </citation>
    <scope>NUCLEOTIDE SEQUENCE</scope>
    <source>
        <strain evidence="2">KM77-8</strain>
    </source>
</reference>
<proteinExistence type="predicted"/>
<protein>
    <submittedName>
        <fullName evidence="2">Uncharacterized protein</fullName>
    </submittedName>
</protein>
<sequence length="60" mass="5767">MAKRAASAEGLAAVADGARPGGVTPVPGPGPPARTAGPGEAESRMLAVARASPPTYALTL</sequence>